<gene>
    <name evidence="2" type="ORF">ABR63_08300</name>
</gene>
<dbReference type="AlphaFoldDB" id="A0A0R2PKI0"/>
<protein>
    <submittedName>
        <fullName evidence="2">Uncharacterized protein</fullName>
    </submittedName>
</protein>
<sequence>MDFNLTLKGIQTFISKVNGVLIPLVSVSLLLGIIFGPTTPFVGDVYTNVAAIIKMLGEDGLLALISVVIILAYLKK</sequence>
<proteinExistence type="predicted"/>
<feature type="transmembrane region" description="Helical" evidence="1">
    <location>
        <begin position="20"/>
        <end position="39"/>
    </location>
</feature>
<keyword evidence="1" id="KW-0472">Membrane</keyword>
<name>A0A0R2PKI0_9GAMM</name>
<keyword evidence="1" id="KW-0812">Transmembrane</keyword>
<organism evidence="2 3">
    <name type="scientific">SAR86 cluster bacterium BACL1 MAG-120920-bin57</name>
    <dbReference type="NCBI Taxonomy" id="1655571"/>
    <lineage>
        <taxon>Bacteria</taxon>
        <taxon>Pseudomonadati</taxon>
        <taxon>Pseudomonadota</taxon>
        <taxon>Gammaproteobacteria</taxon>
        <taxon>SAR86 cluster</taxon>
    </lineage>
</organism>
<dbReference type="EMBL" id="LIAV01000330">
    <property type="protein sequence ID" value="KRO38484.1"/>
    <property type="molecule type" value="Genomic_DNA"/>
</dbReference>
<keyword evidence="1" id="KW-1133">Transmembrane helix</keyword>
<evidence type="ECO:0000256" key="1">
    <source>
        <dbReference type="SAM" id="Phobius"/>
    </source>
</evidence>
<comment type="caution">
    <text evidence="2">The sequence shown here is derived from an EMBL/GenBank/DDBJ whole genome shotgun (WGS) entry which is preliminary data.</text>
</comment>
<feature type="transmembrane region" description="Helical" evidence="1">
    <location>
        <begin position="51"/>
        <end position="74"/>
    </location>
</feature>
<evidence type="ECO:0000313" key="2">
    <source>
        <dbReference type="EMBL" id="KRO38484.1"/>
    </source>
</evidence>
<dbReference type="Proteomes" id="UP000050874">
    <property type="component" value="Unassembled WGS sequence"/>
</dbReference>
<reference evidence="3" key="1">
    <citation type="submission" date="2015-10" db="EMBL/GenBank/DDBJ databases">
        <title>Metagenome-Assembled Genomes uncover a global brackish microbiome.</title>
        <authorList>
            <person name="Hugerth L.W."/>
            <person name="Larsson J."/>
            <person name="Alneberg J."/>
            <person name="Lindh M.V."/>
            <person name="Legrand C."/>
            <person name="Pinhassi J."/>
            <person name="Andersson A."/>
        </authorList>
    </citation>
    <scope>NUCLEOTIDE SEQUENCE [LARGE SCALE GENOMIC DNA]</scope>
</reference>
<accession>A0A0R2PKI0</accession>
<evidence type="ECO:0000313" key="3">
    <source>
        <dbReference type="Proteomes" id="UP000050874"/>
    </source>
</evidence>